<gene>
    <name evidence="3" type="ORF">A5771_11025</name>
</gene>
<evidence type="ECO:0008006" key="5">
    <source>
        <dbReference type="Google" id="ProtNLM"/>
    </source>
</evidence>
<organism evidence="3 4">
    <name type="scientific">Mycolicibacter sinensis (strain JDM601)</name>
    <name type="common">Mycobacterium sinense</name>
    <dbReference type="NCBI Taxonomy" id="875328"/>
    <lineage>
        <taxon>Bacteria</taxon>
        <taxon>Bacillati</taxon>
        <taxon>Actinomycetota</taxon>
        <taxon>Actinomycetes</taxon>
        <taxon>Mycobacteriales</taxon>
        <taxon>Mycobacteriaceae</taxon>
        <taxon>Mycolicibacter</taxon>
    </lineage>
</organism>
<dbReference type="AlphaFoldDB" id="A0A1A2DP05"/>
<dbReference type="NCBIfam" id="TIGR03083">
    <property type="entry name" value="maleylpyruvate isomerase family mycothiol-dependent enzyme"/>
    <property type="match status" value="1"/>
</dbReference>
<dbReference type="EMBL" id="LZIN01000065">
    <property type="protein sequence ID" value="OBG04780.1"/>
    <property type="molecule type" value="Genomic_DNA"/>
</dbReference>
<dbReference type="GO" id="GO:0005886">
    <property type="term" value="C:plasma membrane"/>
    <property type="evidence" value="ECO:0007669"/>
    <property type="project" value="TreeGrafter"/>
</dbReference>
<protein>
    <recommendedName>
        <fullName evidence="5">Maleylpyruvate isomerase family mycothiol-dependent enzyme</fullName>
    </recommendedName>
</protein>
<comment type="caution">
    <text evidence="3">The sequence shown here is derived from an EMBL/GenBank/DDBJ whole genome shotgun (WGS) entry which is preliminary data.</text>
</comment>
<dbReference type="PANTHER" id="PTHR40758">
    <property type="entry name" value="CONSERVED PROTEIN"/>
    <property type="match status" value="1"/>
</dbReference>
<dbReference type="Pfam" id="PF11716">
    <property type="entry name" value="MDMPI_N"/>
    <property type="match status" value="1"/>
</dbReference>
<dbReference type="InterPro" id="IPR024344">
    <property type="entry name" value="MDMPI_metal-binding"/>
</dbReference>
<evidence type="ECO:0000313" key="4">
    <source>
        <dbReference type="Proteomes" id="UP000093985"/>
    </source>
</evidence>
<dbReference type="Proteomes" id="UP000093985">
    <property type="component" value="Unassembled WGS sequence"/>
</dbReference>
<dbReference type="InterPro" id="IPR017517">
    <property type="entry name" value="Maleyloyr_isom"/>
</dbReference>
<accession>A0A1A2DP05</accession>
<dbReference type="PANTHER" id="PTHR40758:SF1">
    <property type="entry name" value="CONSERVED PROTEIN"/>
    <property type="match status" value="1"/>
</dbReference>
<dbReference type="InterPro" id="IPR034660">
    <property type="entry name" value="DinB/YfiT-like"/>
</dbReference>
<evidence type="ECO:0000259" key="2">
    <source>
        <dbReference type="Pfam" id="PF11716"/>
    </source>
</evidence>
<dbReference type="InterPro" id="IPR010872">
    <property type="entry name" value="MDMPI_C-term_domain"/>
</dbReference>
<name>A0A1A2DP05_MYCSD</name>
<dbReference type="GO" id="GO:0046872">
    <property type="term" value="F:metal ion binding"/>
    <property type="evidence" value="ECO:0007669"/>
    <property type="project" value="InterPro"/>
</dbReference>
<dbReference type="Pfam" id="PF07398">
    <property type="entry name" value="MDMPI_C"/>
    <property type="match status" value="1"/>
</dbReference>
<dbReference type="SUPFAM" id="SSF109854">
    <property type="entry name" value="DinB/YfiT-like putative metalloenzymes"/>
    <property type="match status" value="1"/>
</dbReference>
<proteinExistence type="predicted"/>
<feature type="domain" description="Mycothiol-dependent maleylpyruvate isomerase metal-binding" evidence="2">
    <location>
        <begin position="6"/>
        <end position="130"/>
    </location>
</feature>
<evidence type="ECO:0000313" key="3">
    <source>
        <dbReference type="EMBL" id="OBG04780.1"/>
    </source>
</evidence>
<sequence length="252" mass="27472">MDYAAALLEENRAFGELVRSGDPELAIPTCPEWNLTQLFRHVGRGHRWAAQIVADRLEHPLDPREVVDGKPPADPDAAIDWLHDGAQRVLYAITGIGPDNPAWTFLGPRPAVWWLRRRLHEATVHRADAALALGADFSWSPELAADGISEWLDLVTARPGRDGQSPLAGGQSVHLHATDDGLGSAGEWTISRSADTGALSWSHEHGKGSVALRGPARDLFLVVMRRVAVADTDIAVFGDAAVWQDWVEHTAF</sequence>
<evidence type="ECO:0000259" key="1">
    <source>
        <dbReference type="Pfam" id="PF07398"/>
    </source>
</evidence>
<dbReference type="OrthoDB" id="3671213at2"/>
<dbReference type="RefSeq" id="WP_064855567.1">
    <property type="nucleotide sequence ID" value="NZ_LZIM01000116.1"/>
</dbReference>
<feature type="domain" description="MDMPI C-terminal" evidence="1">
    <location>
        <begin position="142"/>
        <end position="244"/>
    </location>
</feature>
<reference evidence="4" key="1">
    <citation type="submission" date="2016-06" db="EMBL/GenBank/DDBJ databases">
        <authorList>
            <person name="Sutton G."/>
            <person name="Brinkac L."/>
            <person name="Sanka R."/>
            <person name="Adams M."/>
            <person name="Lau E."/>
            <person name="Mehaffy C."/>
            <person name="Tameris M."/>
            <person name="Hatherill M."/>
            <person name="Hanekom W."/>
            <person name="Mahomed H."/>
            <person name="Mcshane H."/>
        </authorList>
    </citation>
    <scope>NUCLEOTIDE SEQUENCE [LARGE SCALE GENOMIC DNA]</scope>
    <source>
        <strain evidence="4">852014-51077_SCH5608930-a</strain>
    </source>
</reference>